<evidence type="ECO:0000259" key="9">
    <source>
        <dbReference type="PROSITE" id="PS50893"/>
    </source>
</evidence>
<evidence type="ECO:0000256" key="6">
    <source>
        <dbReference type="ARBA" id="ARBA00022840"/>
    </source>
</evidence>
<dbReference type="Pfam" id="PF00005">
    <property type="entry name" value="ABC_tran"/>
    <property type="match status" value="2"/>
</dbReference>
<organism evidence="10 11">
    <name type="scientific">Sediminibacillus halophilus</name>
    <dbReference type="NCBI Taxonomy" id="482461"/>
    <lineage>
        <taxon>Bacteria</taxon>
        <taxon>Bacillati</taxon>
        <taxon>Bacillota</taxon>
        <taxon>Bacilli</taxon>
        <taxon>Bacillales</taxon>
        <taxon>Bacillaceae</taxon>
        <taxon>Sediminibacillus</taxon>
    </lineage>
</organism>
<dbReference type="AlphaFoldDB" id="A0A1G9S1A4"/>
<comment type="subcellular location">
    <subcellularLocation>
        <location evidence="1">Cell membrane</location>
        <topology evidence="1">Peripheral membrane protein</topology>
    </subcellularLocation>
</comment>
<comment type="similarity">
    <text evidence="2">Belongs to the ABC transporter superfamily.</text>
</comment>
<dbReference type="EMBL" id="FNHF01000002">
    <property type="protein sequence ID" value="SDM29047.1"/>
    <property type="molecule type" value="Genomic_DNA"/>
</dbReference>
<keyword evidence="8" id="KW-0472">Membrane</keyword>
<evidence type="ECO:0000313" key="10">
    <source>
        <dbReference type="EMBL" id="SDM29047.1"/>
    </source>
</evidence>
<evidence type="ECO:0000313" key="11">
    <source>
        <dbReference type="Proteomes" id="UP000182347"/>
    </source>
</evidence>
<gene>
    <name evidence="10" type="ORF">SAMN05216244_2231</name>
</gene>
<dbReference type="InterPro" id="IPR017871">
    <property type="entry name" value="ABC_transporter-like_CS"/>
</dbReference>
<proteinExistence type="inferred from homology"/>
<evidence type="ECO:0000256" key="1">
    <source>
        <dbReference type="ARBA" id="ARBA00004202"/>
    </source>
</evidence>
<dbReference type="PROSITE" id="PS00211">
    <property type="entry name" value="ABC_TRANSPORTER_1"/>
    <property type="match status" value="1"/>
</dbReference>
<dbReference type="OrthoDB" id="501320at2"/>
<dbReference type="SUPFAM" id="SSF52540">
    <property type="entry name" value="P-loop containing nucleoside triphosphate hydrolases"/>
    <property type="match status" value="2"/>
</dbReference>
<keyword evidence="3" id="KW-0813">Transport</keyword>
<keyword evidence="6 10" id="KW-0067">ATP-binding</keyword>
<evidence type="ECO:0000256" key="7">
    <source>
        <dbReference type="ARBA" id="ARBA00022967"/>
    </source>
</evidence>
<dbReference type="GO" id="GO:0043190">
    <property type="term" value="C:ATP-binding cassette (ABC) transporter complex"/>
    <property type="evidence" value="ECO:0007669"/>
    <property type="project" value="TreeGrafter"/>
</dbReference>
<dbReference type="GO" id="GO:0016887">
    <property type="term" value="F:ATP hydrolysis activity"/>
    <property type="evidence" value="ECO:0007669"/>
    <property type="project" value="InterPro"/>
</dbReference>
<dbReference type="GO" id="GO:0005524">
    <property type="term" value="F:ATP binding"/>
    <property type="evidence" value="ECO:0007669"/>
    <property type="project" value="UniProtKB-KW"/>
</dbReference>
<keyword evidence="5" id="KW-0547">Nucleotide-binding</keyword>
<name>A0A1G9S1A4_9BACI</name>
<dbReference type="CDD" id="cd03225">
    <property type="entry name" value="ABC_cobalt_CbiO_domain1"/>
    <property type="match status" value="2"/>
</dbReference>
<evidence type="ECO:0000256" key="4">
    <source>
        <dbReference type="ARBA" id="ARBA00022475"/>
    </source>
</evidence>
<dbReference type="PANTHER" id="PTHR43553">
    <property type="entry name" value="HEAVY METAL TRANSPORTER"/>
    <property type="match status" value="1"/>
</dbReference>
<feature type="domain" description="ABC transporter" evidence="9">
    <location>
        <begin position="262"/>
        <end position="486"/>
    </location>
</feature>
<reference evidence="11" key="1">
    <citation type="submission" date="2016-10" db="EMBL/GenBank/DDBJ databases">
        <authorList>
            <person name="Varghese N."/>
            <person name="Submissions S."/>
        </authorList>
    </citation>
    <scope>NUCLEOTIDE SEQUENCE [LARGE SCALE GENOMIC DNA]</scope>
    <source>
        <strain evidence="11">CGMCC 1.6199</strain>
    </source>
</reference>
<dbReference type="PROSITE" id="PS50893">
    <property type="entry name" value="ABC_TRANSPORTER_2"/>
    <property type="match status" value="2"/>
</dbReference>
<keyword evidence="11" id="KW-1185">Reference proteome</keyword>
<dbReference type="InterPro" id="IPR050095">
    <property type="entry name" value="ECF_ABC_transporter_ATP-bd"/>
</dbReference>
<dbReference type="RefSeq" id="WP_074598853.1">
    <property type="nucleotide sequence ID" value="NZ_FNHF01000002.1"/>
</dbReference>
<evidence type="ECO:0000256" key="5">
    <source>
        <dbReference type="ARBA" id="ARBA00022741"/>
    </source>
</evidence>
<sequence length="488" mass="55204">MSTVSSVKNLRLKFPGNDSLLFKDFSISFQQGEKVLLLGPSGSGKSTLLQVLAGLIPQSIDVPLKADQLTIPESWGFLFQDPDTQFCMPYVDEEIAFVLENVKIPPGHMNDIIVYYLHQVGLELDSIHTRIQTLSGGMKQRLAIASILALQPEVLFLDEPTALLDPEGTSQVWNTIKDIGKEKTVIIVEHKIDEVIDYVDRIVLFNAQGELLGDGPKDVIFQQYKQTLYKQGVWYPGIWDDYLQDSHPSKPVISNPRETPVLSLENFSGYRGKNKKVFVDDTKIYSGEWIAVLGENGAGKTTLLHSLMDLIKTSGAYYVFGKNKKKIKRLSDFVSFVFQNPELQFVTNSVYEELAYTLRILEWDAGTIDHRVGHLLQLFNLDTYKAQHPYQLSMGQKRRLSVAVALAQNQPILLLDEPTFGQDAVNTFAILEELERLRKEGTTIVMATHDWQIVRNFASRCWHIENGRLTKEDAAIECTNIYPSHILQ</sequence>
<evidence type="ECO:0000256" key="2">
    <source>
        <dbReference type="ARBA" id="ARBA00005417"/>
    </source>
</evidence>
<dbReference type="SMART" id="SM00382">
    <property type="entry name" value="AAA"/>
    <property type="match status" value="2"/>
</dbReference>
<evidence type="ECO:0000256" key="8">
    <source>
        <dbReference type="ARBA" id="ARBA00023136"/>
    </source>
</evidence>
<dbReference type="InterPro" id="IPR015856">
    <property type="entry name" value="ABC_transpr_CbiO/EcfA_su"/>
</dbReference>
<protein>
    <submittedName>
        <fullName evidence="10">Energy-coupling factor transport system ATP-binding protein</fullName>
    </submittedName>
</protein>
<dbReference type="STRING" id="482461.SAMN05216244_2231"/>
<accession>A0A1G9S1A4</accession>
<dbReference type="Gene3D" id="3.40.50.300">
    <property type="entry name" value="P-loop containing nucleotide triphosphate hydrolases"/>
    <property type="match status" value="2"/>
</dbReference>
<dbReference type="InterPro" id="IPR003439">
    <property type="entry name" value="ABC_transporter-like_ATP-bd"/>
</dbReference>
<dbReference type="Proteomes" id="UP000182347">
    <property type="component" value="Unassembled WGS sequence"/>
</dbReference>
<feature type="domain" description="ABC transporter" evidence="9">
    <location>
        <begin position="7"/>
        <end position="232"/>
    </location>
</feature>
<dbReference type="InterPro" id="IPR027417">
    <property type="entry name" value="P-loop_NTPase"/>
</dbReference>
<keyword evidence="7" id="KW-1278">Translocase</keyword>
<keyword evidence="4" id="KW-1003">Cell membrane</keyword>
<dbReference type="GO" id="GO:0042626">
    <property type="term" value="F:ATPase-coupled transmembrane transporter activity"/>
    <property type="evidence" value="ECO:0007669"/>
    <property type="project" value="TreeGrafter"/>
</dbReference>
<dbReference type="InterPro" id="IPR003593">
    <property type="entry name" value="AAA+_ATPase"/>
</dbReference>
<evidence type="ECO:0000256" key="3">
    <source>
        <dbReference type="ARBA" id="ARBA00022448"/>
    </source>
</evidence>